<dbReference type="InterPro" id="IPR016193">
    <property type="entry name" value="Cytidine_deaminase-like"/>
</dbReference>
<dbReference type="Proteomes" id="UP000754563">
    <property type="component" value="Unassembled WGS sequence"/>
</dbReference>
<dbReference type="CDD" id="cd01285">
    <property type="entry name" value="nucleoside_deaminase"/>
    <property type="match status" value="1"/>
</dbReference>
<dbReference type="PROSITE" id="PS51747">
    <property type="entry name" value="CYT_DCMP_DEAMINASES_2"/>
    <property type="match status" value="1"/>
</dbReference>
<dbReference type="EMBL" id="JAGQLH010000006">
    <property type="protein sequence ID" value="MCA9385170.1"/>
    <property type="molecule type" value="Genomic_DNA"/>
</dbReference>
<dbReference type="InterPro" id="IPR016192">
    <property type="entry name" value="APOBEC/CMP_deaminase_Zn-bd"/>
</dbReference>
<evidence type="ECO:0000313" key="5">
    <source>
        <dbReference type="Proteomes" id="UP000754563"/>
    </source>
</evidence>
<evidence type="ECO:0000259" key="3">
    <source>
        <dbReference type="PROSITE" id="PS51747"/>
    </source>
</evidence>
<evidence type="ECO:0000256" key="1">
    <source>
        <dbReference type="ARBA" id="ARBA00022723"/>
    </source>
</evidence>
<sequence>MIRYQDEKYMRKCIDLSRQSVKKEGRPFGSLIVIDDDIVVESVNNAGENLTDHAEVLVMRAACRKLGNNDLSMCTLYSNCEPCPMCSFMIREYRIKRVVFALRSPKMGGFSKWQILGDKEICEFDTVFSEPPEVTTGILSREASVVFDEIGWRMYQD</sequence>
<comment type="caution">
    <text evidence="4">The sequence shown here is derived from an EMBL/GenBank/DDBJ whole genome shotgun (WGS) entry which is preliminary data.</text>
</comment>
<accession>A0A955L7N1</accession>
<keyword evidence="1" id="KW-0479">Metal-binding</keyword>
<dbReference type="AlphaFoldDB" id="A0A955L7N1"/>
<proteinExistence type="predicted"/>
<dbReference type="PANTHER" id="PTHR11079">
    <property type="entry name" value="CYTOSINE DEAMINASE FAMILY MEMBER"/>
    <property type="match status" value="1"/>
</dbReference>
<protein>
    <submittedName>
        <fullName evidence="4">Nucleoside deaminase</fullName>
    </submittedName>
</protein>
<organism evidence="4 5">
    <name type="scientific">Candidatus Dojkabacteria bacterium</name>
    <dbReference type="NCBI Taxonomy" id="2099670"/>
    <lineage>
        <taxon>Bacteria</taxon>
        <taxon>Candidatus Dojkabacteria</taxon>
    </lineage>
</organism>
<dbReference type="PANTHER" id="PTHR11079:SF161">
    <property type="entry name" value="CMP_DCMP-TYPE DEAMINASE DOMAIN-CONTAINING PROTEIN"/>
    <property type="match status" value="1"/>
</dbReference>
<evidence type="ECO:0000313" key="4">
    <source>
        <dbReference type="EMBL" id="MCA9385170.1"/>
    </source>
</evidence>
<feature type="domain" description="CMP/dCMP-type deaminase" evidence="3">
    <location>
        <begin position="4"/>
        <end position="113"/>
    </location>
</feature>
<name>A0A955L7N1_9BACT</name>
<keyword evidence="2" id="KW-0862">Zinc</keyword>
<dbReference type="PROSITE" id="PS00903">
    <property type="entry name" value="CYT_DCMP_DEAMINASES_1"/>
    <property type="match status" value="1"/>
</dbReference>
<dbReference type="Pfam" id="PF00383">
    <property type="entry name" value="dCMP_cyt_deam_1"/>
    <property type="match status" value="1"/>
</dbReference>
<evidence type="ECO:0000256" key="2">
    <source>
        <dbReference type="ARBA" id="ARBA00022833"/>
    </source>
</evidence>
<dbReference type="GO" id="GO:0006152">
    <property type="term" value="P:purine nucleoside catabolic process"/>
    <property type="evidence" value="ECO:0007669"/>
    <property type="project" value="TreeGrafter"/>
</dbReference>
<dbReference type="GO" id="GO:0008270">
    <property type="term" value="F:zinc ion binding"/>
    <property type="evidence" value="ECO:0007669"/>
    <property type="project" value="InterPro"/>
</dbReference>
<dbReference type="Gene3D" id="3.40.140.10">
    <property type="entry name" value="Cytidine Deaminase, domain 2"/>
    <property type="match status" value="1"/>
</dbReference>
<reference evidence="4" key="2">
    <citation type="journal article" date="2021" name="Microbiome">
        <title>Successional dynamics and alternative stable states in a saline activated sludge microbial community over 9 years.</title>
        <authorList>
            <person name="Wang Y."/>
            <person name="Ye J."/>
            <person name="Ju F."/>
            <person name="Liu L."/>
            <person name="Boyd J.A."/>
            <person name="Deng Y."/>
            <person name="Parks D.H."/>
            <person name="Jiang X."/>
            <person name="Yin X."/>
            <person name="Woodcroft B.J."/>
            <person name="Tyson G.W."/>
            <person name="Hugenholtz P."/>
            <person name="Polz M.F."/>
            <person name="Zhang T."/>
        </authorList>
    </citation>
    <scope>NUCLEOTIDE SEQUENCE</scope>
    <source>
        <strain evidence="4">HKST-UBA11</strain>
    </source>
</reference>
<dbReference type="SUPFAM" id="SSF53927">
    <property type="entry name" value="Cytidine deaminase-like"/>
    <property type="match status" value="1"/>
</dbReference>
<dbReference type="InterPro" id="IPR002125">
    <property type="entry name" value="CMP_dCMP_dom"/>
</dbReference>
<reference evidence="4" key="1">
    <citation type="submission" date="2020-04" db="EMBL/GenBank/DDBJ databases">
        <authorList>
            <person name="Zhang T."/>
        </authorList>
    </citation>
    <scope>NUCLEOTIDE SEQUENCE</scope>
    <source>
        <strain evidence="4">HKST-UBA11</strain>
    </source>
</reference>
<dbReference type="GO" id="GO:0047974">
    <property type="term" value="F:guanosine deaminase activity"/>
    <property type="evidence" value="ECO:0007669"/>
    <property type="project" value="TreeGrafter"/>
</dbReference>
<gene>
    <name evidence="4" type="ORF">KC717_00815</name>
</gene>